<dbReference type="RefSeq" id="WP_105982832.1">
    <property type="nucleotide sequence ID" value="NZ_MQUC01000003.1"/>
</dbReference>
<dbReference type="AlphaFoldDB" id="A0A2S9WUP8"/>
<reference evidence="2 3" key="1">
    <citation type="submission" date="2016-11" db="EMBL/GenBank/DDBJ databases">
        <title>Trade-off between light-utilization and light-protection in marine flavobacteria.</title>
        <authorList>
            <person name="Kumagai Y."/>
        </authorList>
    </citation>
    <scope>NUCLEOTIDE SEQUENCE [LARGE SCALE GENOMIC DNA]</scope>
    <source>
        <strain evidence="2 3">JCM 17109</strain>
    </source>
</reference>
<dbReference type="OrthoDB" id="5432251at2"/>
<organism evidence="2 3">
    <name type="scientific">Nonlabens agnitus</name>
    <dbReference type="NCBI Taxonomy" id="870484"/>
    <lineage>
        <taxon>Bacteria</taxon>
        <taxon>Pseudomonadati</taxon>
        <taxon>Bacteroidota</taxon>
        <taxon>Flavobacteriia</taxon>
        <taxon>Flavobacteriales</taxon>
        <taxon>Flavobacteriaceae</taxon>
        <taxon>Nonlabens</taxon>
    </lineage>
</organism>
<evidence type="ECO:0000259" key="1">
    <source>
        <dbReference type="Pfam" id="PF13590"/>
    </source>
</evidence>
<dbReference type="Pfam" id="PF13590">
    <property type="entry name" value="DUF4136"/>
    <property type="match status" value="1"/>
</dbReference>
<dbReference type="Proteomes" id="UP000239532">
    <property type="component" value="Unassembled WGS sequence"/>
</dbReference>
<protein>
    <recommendedName>
        <fullName evidence="1">DUF4136 domain-containing protein</fullName>
    </recommendedName>
</protein>
<proteinExistence type="predicted"/>
<dbReference type="EMBL" id="MQUC01000003">
    <property type="protein sequence ID" value="PRP67056.1"/>
    <property type="molecule type" value="Genomic_DNA"/>
</dbReference>
<comment type="caution">
    <text evidence="2">The sequence shown here is derived from an EMBL/GenBank/DDBJ whole genome shotgun (WGS) entry which is preliminary data.</text>
</comment>
<dbReference type="Gene3D" id="3.30.160.670">
    <property type="match status" value="1"/>
</dbReference>
<keyword evidence="3" id="KW-1185">Reference proteome</keyword>
<evidence type="ECO:0000313" key="3">
    <source>
        <dbReference type="Proteomes" id="UP000239532"/>
    </source>
</evidence>
<evidence type="ECO:0000313" key="2">
    <source>
        <dbReference type="EMBL" id="PRP67056.1"/>
    </source>
</evidence>
<feature type="domain" description="DUF4136" evidence="1">
    <location>
        <begin position="22"/>
        <end position="175"/>
    </location>
</feature>
<gene>
    <name evidence="2" type="ORF">BST86_08050</name>
</gene>
<sequence length="179" mass="20361">MKNTFLLLFAFVALVGCQTVRVSQDYTIGTDFNQYKTYAYFKKGVDEAKISELDKKRILRAIDSEMGARGFTKSENPDVLVSIFTDTKERVDVYNNFGWGFGWGWGGWGGFGFNGPFNNNVNRTTEGVLYIDLIDAKDKELIWQGVGTASLKSSPEEKVERTNEMVREILMQFPPKPKR</sequence>
<dbReference type="PROSITE" id="PS51257">
    <property type="entry name" value="PROKAR_LIPOPROTEIN"/>
    <property type="match status" value="1"/>
</dbReference>
<accession>A0A2S9WUP8</accession>
<name>A0A2S9WUP8_9FLAO</name>
<dbReference type="InterPro" id="IPR025411">
    <property type="entry name" value="DUF4136"/>
</dbReference>